<dbReference type="EMBL" id="MEHK01000001">
    <property type="protein sequence ID" value="OEJ31782.1"/>
    <property type="molecule type" value="Genomic_DNA"/>
</dbReference>
<dbReference type="Gene3D" id="2.60.40.1240">
    <property type="match status" value="1"/>
</dbReference>
<evidence type="ECO:0008006" key="6">
    <source>
        <dbReference type="Google" id="ProtNLM"/>
    </source>
</evidence>
<feature type="transmembrane region" description="Helical" evidence="3">
    <location>
        <begin position="234"/>
        <end position="259"/>
    </location>
</feature>
<keyword evidence="3" id="KW-0812">Transmembrane</keyword>
<keyword evidence="3" id="KW-1133">Transmembrane helix</keyword>
<dbReference type="RefSeq" id="WP_069920072.1">
    <property type="nucleotide sequence ID" value="NZ_MEHK01000001.1"/>
</dbReference>
<evidence type="ECO:0000313" key="4">
    <source>
        <dbReference type="EMBL" id="OEJ31782.1"/>
    </source>
</evidence>
<feature type="compositionally biased region" description="Pro residues" evidence="2">
    <location>
        <begin position="25"/>
        <end position="42"/>
    </location>
</feature>
<feature type="compositionally biased region" description="Pro residues" evidence="2">
    <location>
        <begin position="145"/>
        <end position="159"/>
    </location>
</feature>
<evidence type="ECO:0000256" key="3">
    <source>
        <dbReference type="SAM" id="Phobius"/>
    </source>
</evidence>
<feature type="compositionally biased region" description="Pro residues" evidence="2">
    <location>
        <begin position="282"/>
        <end position="294"/>
    </location>
</feature>
<feature type="region of interest" description="Disordered" evidence="2">
    <location>
        <begin position="1"/>
        <end position="162"/>
    </location>
</feature>
<organism evidence="4 5">
    <name type="scientific">Streptomyces subrutilus</name>
    <dbReference type="NCBI Taxonomy" id="36818"/>
    <lineage>
        <taxon>Bacteria</taxon>
        <taxon>Bacillati</taxon>
        <taxon>Actinomycetota</taxon>
        <taxon>Actinomycetes</taxon>
        <taxon>Kitasatosporales</taxon>
        <taxon>Streptomycetaceae</taxon>
        <taxon>Streptomyces</taxon>
    </lineage>
</organism>
<evidence type="ECO:0000313" key="5">
    <source>
        <dbReference type="Proteomes" id="UP000095705"/>
    </source>
</evidence>
<dbReference type="AlphaFoldDB" id="A0A1E5PQZ1"/>
<proteinExistence type="predicted"/>
<feature type="region of interest" description="Disordered" evidence="2">
    <location>
        <begin position="264"/>
        <end position="297"/>
    </location>
</feature>
<protein>
    <recommendedName>
        <fullName evidence="6">DUF4352 domain-containing protein</fullName>
    </recommendedName>
</protein>
<dbReference type="STRING" id="36818.BGK67_10875"/>
<feature type="compositionally biased region" description="Pro residues" evidence="2">
    <location>
        <begin position="1"/>
        <end position="17"/>
    </location>
</feature>
<dbReference type="Proteomes" id="UP000095705">
    <property type="component" value="Unassembled WGS sequence"/>
</dbReference>
<reference evidence="4 5" key="1">
    <citation type="submission" date="2016-08" db="EMBL/GenBank/DDBJ databases">
        <title>The complete genome of Streptomyces subrutilus 10-1-1.</title>
        <authorList>
            <person name="Chen X."/>
        </authorList>
    </citation>
    <scope>NUCLEOTIDE SEQUENCE [LARGE SCALE GENOMIC DNA]</scope>
    <source>
        <strain evidence="4 5">10-1-1</strain>
    </source>
</reference>
<sequence length="433" mass="43237">MSTPPNPPSPPTGPPKDPAGAPIPEAAPGPDPLPRPRTPEPPLSLEKPQPPDRPRSAAQPPAPVPPAAERPATPVQPPAPEQTAPPEQPQPGAAPEPNPFAPPAPGAPTHPAHPTGPTVGGGFAAPGGHGGFDQHGPQGAGGPGPGGPHGPGPAHPWAPPGTGFGGGPYPGYPQALPMTNGLAVAALVVGIAGVLIALVPFFFWAGAILAATALGLGIGALVRASKGAPRKAMAVTGTVLGVVGLGASVAGVFLSAYLVEEATDRAGRSPDRQERELIPYPDASPKPMTPPSPSQVPGLTSALPFGETFTYDNGVKVSLSAPKKYKPKGILAREQVKNAIQITVTITNGSAEPHEVIHAVPNVRDDKGMTAELVFDSDGSGGGVPKMVRGSILPGQSASGVVAYEVPEGTASISADISAGTLLDDVKYAGPVT</sequence>
<feature type="compositionally biased region" description="Basic and acidic residues" evidence="2">
    <location>
        <begin position="264"/>
        <end position="277"/>
    </location>
</feature>
<feature type="compositionally biased region" description="Gly residues" evidence="2">
    <location>
        <begin position="118"/>
        <end position="144"/>
    </location>
</feature>
<keyword evidence="1" id="KW-0732">Signal</keyword>
<gene>
    <name evidence="4" type="ORF">BGK67_10875</name>
</gene>
<feature type="compositionally biased region" description="Pro residues" evidence="2">
    <location>
        <begin position="60"/>
        <end position="80"/>
    </location>
</feature>
<name>A0A1E5PQZ1_9ACTN</name>
<dbReference type="InterPro" id="IPR029050">
    <property type="entry name" value="Immunoprotect_excell_Ig-like"/>
</dbReference>
<comment type="caution">
    <text evidence="4">The sequence shown here is derived from an EMBL/GenBank/DDBJ whole genome shotgun (WGS) entry which is preliminary data.</text>
</comment>
<keyword evidence="5" id="KW-1185">Reference proteome</keyword>
<evidence type="ECO:0000256" key="2">
    <source>
        <dbReference type="SAM" id="MobiDB-lite"/>
    </source>
</evidence>
<keyword evidence="3" id="KW-0472">Membrane</keyword>
<feature type="transmembrane region" description="Helical" evidence="3">
    <location>
        <begin position="202"/>
        <end position="222"/>
    </location>
</feature>
<feature type="transmembrane region" description="Helical" evidence="3">
    <location>
        <begin position="178"/>
        <end position="196"/>
    </location>
</feature>
<feature type="compositionally biased region" description="Pro residues" evidence="2">
    <location>
        <begin position="86"/>
        <end position="108"/>
    </location>
</feature>
<accession>A0A1E5PQZ1</accession>
<evidence type="ECO:0000256" key="1">
    <source>
        <dbReference type="ARBA" id="ARBA00022729"/>
    </source>
</evidence>